<dbReference type="RefSeq" id="WP_003090209.1">
    <property type="nucleotide sequence ID" value="NZ_AJTZ01000006.1"/>
</dbReference>
<proteinExistence type="predicted"/>
<comment type="caution">
    <text evidence="1">The sequence shown here is derived from an EMBL/GenBank/DDBJ whole genome shotgun (WGS) entry which is preliminary data.</text>
</comment>
<name>A0ABN0GSA2_STRRT</name>
<evidence type="ECO:0000313" key="2">
    <source>
        <dbReference type="Proteomes" id="UP000007815"/>
    </source>
</evidence>
<protein>
    <recommendedName>
        <fullName evidence="3">Class IIb bacteriocin, lactobin A/cerein 7B family</fullName>
    </recommendedName>
</protein>
<keyword evidence="2" id="KW-1185">Reference proteome</keyword>
<accession>A0ABN0GSA2</accession>
<evidence type="ECO:0008006" key="3">
    <source>
        <dbReference type="Google" id="ProtNLM"/>
    </source>
</evidence>
<dbReference type="EMBL" id="AJTZ01000006">
    <property type="protein sequence ID" value="EJN93171.1"/>
    <property type="molecule type" value="Genomic_DNA"/>
</dbReference>
<organism evidence="1 2">
    <name type="scientific">Streptococcus ratti FA-1 = DSM 20564</name>
    <dbReference type="NCBI Taxonomy" id="699248"/>
    <lineage>
        <taxon>Bacteria</taxon>
        <taxon>Bacillati</taxon>
        <taxon>Bacillota</taxon>
        <taxon>Bacilli</taxon>
        <taxon>Lactobacillales</taxon>
        <taxon>Streptococcaceae</taxon>
        <taxon>Streptococcus</taxon>
    </lineage>
</organism>
<reference evidence="1 2" key="1">
    <citation type="submission" date="2009-12" db="EMBL/GenBank/DDBJ databases">
        <authorList>
            <person name="Lefebure T."/>
            <person name="Cornejo O.E."/>
            <person name="Pavinski Bitar P.D."/>
            <person name="Lang P."/>
            <person name="Stanhope M.J."/>
        </authorList>
    </citation>
    <scope>NUCLEOTIDE SEQUENCE [LARGE SCALE GENOMIC DNA]</scope>
    <source>
        <strain evidence="1 2">FA-1</strain>
    </source>
</reference>
<evidence type="ECO:0000313" key="1">
    <source>
        <dbReference type="EMBL" id="EJN93171.1"/>
    </source>
</evidence>
<gene>
    <name evidence="1" type="ORF">SRA_09788</name>
</gene>
<sequence>MNNLDISTTEFQAETMFEELNSVELNGAARDFILGAAAGATIAGAIIT</sequence>
<dbReference type="Proteomes" id="UP000007815">
    <property type="component" value="Unassembled WGS sequence"/>
</dbReference>